<evidence type="ECO:0000256" key="10">
    <source>
        <dbReference type="ARBA" id="ARBA00034284"/>
    </source>
</evidence>
<gene>
    <name evidence="14" type="primary">dcuB</name>
    <name evidence="14" type="ORF">KL86APRO_11013</name>
</gene>
<sequence>MFWIEFAVVLVCILVGARLSGIGIGLAGGVGLVILVFGFGLRPSSAPIDVMLIIMAVITMVSTMQATGGLDYLVSLAERILRRHPDRITLLAPLITYTFTVFCGTAYVAFALYPVIVEAAYEARVRPERPLSVATIAATQAVTASPMSAAMAVLIALVSPEGITLAQILLVCIPAGLAGVLVATLTVYWRGYDLEKDPEFQRRLAAGEIAPPKPAEERVVTREAKLSVLFFALAVACIVALGSMPQLLPSWTVDGKVSKLPIPAALEMIMLSFAFLTAVLFKVKTSRIIRSSIFETGMMAVVAIFGIAWLVDTFFNAHKALLISTMGGFVSAHPYLYAVVLMVMAALLLSQGATMRAIGPLGMALGIPAGHMVGMFHAASAINVIPGTGAIIGSVSFDRTGTTKIGDFIFNHSFLRPGLTSVVTSVAVGYALASVVL</sequence>
<keyword evidence="8 12" id="KW-0472">Membrane</keyword>
<dbReference type="NCBIfam" id="NF009136">
    <property type="entry name" value="PRK12489.1"/>
    <property type="match status" value="1"/>
</dbReference>
<comment type="catalytic activity">
    <reaction evidence="9">
        <text>L-aspartate(in) + succinate(out) = L-aspartate(out) + succinate(in)</text>
        <dbReference type="Rhea" id="RHEA:29343"/>
        <dbReference type="ChEBI" id="CHEBI:29991"/>
        <dbReference type="ChEBI" id="CHEBI:30031"/>
    </reaction>
    <physiologicalReaction direction="right-to-left" evidence="9">
        <dbReference type="Rhea" id="RHEA:29345"/>
    </physiologicalReaction>
</comment>
<evidence type="ECO:0000256" key="9">
    <source>
        <dbReference type="ARBA" id="ARBA00034237"/>
    </source>
</evidence>
<feature type="transmembrane region" description="Helical" evidence="13">
    <location>
        <begin position="293"/>
        <end position="315"/>
    </location>
</feature>
<comment type="function">
    <text evidence="12">Responsible for the transport of C4-dicarboxylates.</text>
</comment>
<dbReference type="PANTHER" id="PTHR36106:SF1">
    <property type="entry name" value="ANAEROBIC C4-DICARBOXYLATE TRANSPORTER DCUB"/>
    <property type="match status" value="1"/>
</dbReference>
<protein>
    <recommendedName>
        <fullName evidence="12">C4-dicarboxylate transporter</fullName>
    </recommendedName>
</protein>
<evidence type="ECO:0000313" key="14">
    <source>
        <dbReference type="EMBL" id="SBV98456.1"/>
    </source>
</evidence>
<feature type="transmembrane region" description="Helical" evidence="13">
    <location>
        <begin position="51"/>
        <end position="74"/>
    </location>
</feature>
<dbReference type="NCBIfam" id="TIGR00770">
    <property type="entry name" value="Dcu"/>
    <property type="match status" value="1"/>
</dbReference>
<evidence type="ECO:0000256" key="7">
    <source>
        <dbReference type="ARBA" id="ARBA00022989"/>
    </source>
</evidence>
<evidence type="ECO:0000256" key="1">
    <source>
        <dbReference type="ARBA" id="ARBA00004429"/>
    </source>
</evidence>
<feature type="transmembrane region" description="Helical" evidence="13">
    <location>
        <begin position="6"/>
        <end position="39"/>
    </location>
</feature>
<evidence type="ECO:0000256" key="11">
    <source>
        <dbReference type="ARBA" id="ARBA00034287"/>
    </source>
</evidence>
<keyword evidence="3 12" id="KW-0813">Transport</keyword>
<evidence type="ECO:0000256" key="3">
    <source>
        <dbReference type="ARBA" id="ARBA00022448"/>
    </source>
</evidence>
<dbReference type="EMBL" id="FLUO01000001">
    <property type="protein sequence ID" value="SBV98456.1"/>
    <property type="molecule type" value="Genomic_DNA"/>
</dbReference>
<keyword evidence="6 13" id="KW-0812">Transmembrane</keyword>
<evidence type="ECO:0000256" key="2">
    <source>
        <dbReference type="ARBA" id="ARBA00006413"/>
    </source>
</evidence>
<evidence type="ECO:0000256" key="6">
    <source>
        <dbReference type="ARBA" id="ARBA00022692"/>
    </source>
</evidence>
<evidence type="ECO:0000256" key="5">
    <source>
        <dbReference type="ARBA" id="ARBA00022519"/>
    </source>
</evidence>
<comment type="similarity">
    <text evidence="2 12">Belongs to the DcuA/DcuB transporter (TC 2.A.13.1) family.</text>
</comment>
<dbReference type="InterPro" id="IPR004668">
    <property type="entry name" value="Anaer_Dcu_memb_transpt"/>
</dbReference>
<comment type="catalytic activity">
    <reaction evidence="10">
        <text>(S)-malate(in) + succinate(out) = (S)-malate(out) + succinate(in)</text>
        <dbReference type="Rhea" id="RHEA:29327"/>
        <dbReference type="ChEBI" id="CHEBI:15589"/>
        <dbReference type="ChEBI" id="CHEBI:30031"/>
    </reaction>
    <physiologicalReaction direction="right-to-left" evidence="10">
        <dbReference type="Rhea" id="RHEA:29329"/>
    </physiologicalReaction>
</comment>
<dbReference type="GO" id="GO:0015556">
    <property type="term" value="F:C4-dicarboxylate transmembrane transporter activity"/>
    <property type="evidence" value="ECO:0007669"/>
    <property type="project" value="InterPro"/>
</dbReference>
<feature type="transmembrane region" description="Helical" evidence="13">
    <location>
        <begin position="164"/>
        <end position="189"/>
    </location>
</feature>
<feature type="transmembrane region" description="Helical" evidence="13">
    <location>
        <begin position="335"/>
        <end position="354"/>
    </location>
</feature>
<accession>A0A212JG78</accession>
<dbReference type="Pfam" id="PF03605">
    <property type="entry name" value="DcuA_DcuB"/>
    <property type="match status" value="1"/>
</dbReference>
<comment type="subcellular location">
    <subcellularLocation>
        <location evidence="1 12">Cell inner membrane</location>
        <topology evidence="1 12">Multi-pass membrane protein</topology>
    </subcellularLocation>
</comment>
<keyword evidence="5 12" id="KW-0997">Cell inner membrane</keyword>
<dbReference type="NCBIfam" id="NF006927">
    <property type="entry name" value="PRK09412.1"/>
    <property type="match status" value="1"/>
</dbReference>
<feature type="transmembrane region" description="Helical" evidence="13">
    <location>
        <begin position="94"/>
        <end position="121"/>
    </location>
</feature>
<feature type="transmembrane region" description="Helical" evidence="13">
    <location>
        <begin position="228"/>
        <end position="248"/>
    </location>
</feature>
<dbReference type="AlphaFoldDB" id="A0A212JG78"/>
<dbReference type="GO" id="GO:0005886">
    <property type="term" value="C:plasma membrane"/>
    <property type="evidence" value="ECO:0007669"/>
    <property type="project" value="UniProtKB-SubCell"/>
</dbReference>
<keyword evidence="7 13" id="KW-1133">Transmembrane helix</keyword>
<comment type="catalytic activity">
    <reaction evidence="11">
        <text>fumarate(in) + succinate(out) = fumarate(out) + succinate(in)</text>
        <dbReference type="Rhea" id="RHEA:29323"/>
        <dbReference type="ChEBI" id="CHEBI:29806"/>
        <dbReference type="ChEBI" id="CHEBI:30031"/>
    </reaction>
    <physiologicalReaction direction="right-to-left" evidence="11">
        <dbReference type="Rhea" id="RHEA:29325"/>
    </physiologicalReaction>
</comment>
<feature type="transmembrane region" description="Helical" evidence="13">
    <location>
        <begin position="133"/>
        <end position="158"/>
    </location>
</feature>
<keyword evidence="4 12" id="KW-1003">Cell membrane</keyword>
<evidence type="ECO:0000256" key="12">
    <source>
        <dbReference type="PIRNR" id="PIRNR004539"/>
    </source>
</evidence>
<dbReference type="PANTHER" id="PTHR36106">
    <property type="entry name" value="ANAEROBIC C4-DICARBOXYLATE TRANSPORTER DCUB"/>
    <property type="match status" value="1"/>
</dbReference>
<dbReference type="PIRSF" id="PIRSF004539">
    <property type="entry name" value="C4-dicrbxl_trns"/>
    <property type="match status" value="1"/>
</dbReference>
<evidence type="ECO:0000256" key="13">
    <source>
        <dbReference type="SAM" id="Phobius"/>
    </source>
</evidence>
<feature type="transmembrane region" description="Helical" evidence="13">
    <location>
        <begin position="260"/>
        <end position="281"/>
    </location>
</feature>
<proteinExistence type="inferred from homology"/>
<organism evidence="14">
    <name type="scientific">uncultured Alphaproteobacteria bacterium</name>
    <dbReference type="NCBI Taxonomy" id="91750"/>
    <lineage>
        <taxon>Bacteria</taxon>
        <taxon>Pseudomonadati</taxon>
        <taxon>Pseudomonadota</taxon>
        <taxon>Alphaproteobacteria</taxon>
        <taxon>environmental samples</taxon>
    </lineage>
</organism>
<feature type="transmembrane region" description="Helical" evidence="13">
    <location>
        <begin position="417"/>
        <end position="436"/>
    </location>
</feature>
<evidence type="ECO:0000256" key="8">
    <source>
        <dbReference type="ARBA" id="ARBA00023136"/>
    </source>
</evidence>
<reference evidence="14" key="1">
    <citation type="submission" date="2016-04" db="EMBL/GenBank/DDBJ databases">
        <authorList>
            <person name="Evans L.H."/>
            <person name="Alamgir A."/>
            <person name="Owens N."/>
            <person name="Weber N.D."/>
            <person name="Virtaneva K."/>
            <person name="Barbian K."/>
            <person name="Babar A."/>
            <person name="Rosenke K."/>
        </authorList>
    </citation>
    <scope>NUCLEOTIDE SEQUENCE</scope>
    <source>
        <strain evidence="14">86</strain>
    </source>
</reference>
<evidence type="ECO:0000256" key="4">
    <source>
        <dbReference type="ARBA" id="ARBA00022475"/>
    </source>
</evidence>
<name>A0A212JG78_9PROT</name>